<accession>A0A381VUM0</accession>
<dbReference type="AlphaFoldDB" id="A0A381VUM0"/>
<proteinExistence type="predicted"/>
<feature type="transmembrane region" description="Helical" evidence="1">
    <location>
        <begin position="12"/>
        <end position="32"/>
    </location>
</feature>
<keyword evidence="1" id="KW-1133">Transmembrane helix</keyword>
<organism evidence="2">
    <name type="scientific">marine metagenome</name>
    <dbReference type="NCBI Taxonomy" id="408172"/>
    <lineage>
        <taxon>unclassified sequences</taxon>
        <taxon>metagenomes</taxon>
        <taxon>ecological metagenomes</taxon>
    </lineage>
</organism>
<sequence>MFDNILLYIDPGTTSALLAGILGALAGAAMYIKTKWHSIRYRNKAEK</sequence>
<gene>
    <name evidence="2" type="ORF">METZ01_LOCUS96853</name>
</gene>
<name>A0A381VUM0_9ZZZZ</name>
<protein>
    <submittedName>
        <fullName evidence="2">Uncharacterized protein</fullName>
    </submittedName>
</protein>
<dbReference type="EMBL" id="UINC01009837">
    <property type="protein sequence ID" value="SVA43999.1"/>
    <property type="molecule type" value="Genomic_DNA"/>
</dbReference>
<keyword evidence="1" id="KW-0812">Transmembrane</keyword>
<keyword evidence="1" id="KW-0472">Membrane</keyword>
<evidence type="ECO:0000256" key="1">
    <source>
        <dbReference type="SAM" id="Phobius"/>
    </source>
</evidence>
<reference evidence="2" key="1">
    <citation type="submission" date="2018-05" db="EMBL/GenBank/DDBJ databases">
        <authorList>
            <person name="Lanie J.A."/>
            <person name="Ng W.-L."/>
            <person name="Kazmierczak K.M."/>
            <person name="Andrzejewski T.M."/>
            <person name="Davidsen T.M."/>
            <person name="Wayne K.J."/>
            <person name="Tettelin H."/>
            <person name="Glass J.I."/>
            <person name="Rusch D."/>
            <person name="Podicherti R."/>
            <person name="Tsui H.-C.T."/>
            <person name="Winkler M.E."/>
        </authorList>
    </citation>
    <scope>NUCLEOTIDE SEQUENCE</scope>
</reference>
<evidence type="ECO:0000313" key="2">
    <source>
        <dbReference type="EMBL" id="SVA43999.1"/>
    </source>
</evidence>